<accession>A0A9J5XDA8</accession>
<organism evidence="1 2">
    <name type="scientific">Solanum commersonii</name>
    <name type="common">Commerson's wild potato</name>
    <name type="synonym">Commerson's nightshade</name>
    <dbReference type="NCBI Taxonomy" id="4109"/>
    <lineage>
        <taxon>Eukaryota</taxon>
        <taxon>Viridiplantae</taxon>
        <taxon>Streptophyta</taxon>
        <taxon>Embryophyta</taxon>
        <taxon>Tracheophyta</taxon>
        <taxon>Spermatophyta</taxon>
        <taxon>Magnoliopsida</taxon>
        <taxon>eudicotyledons</taxon>
        <taxon>Gunneridae</taxon>
        <taxon>Pentapetalae</taxon>
        <taxon>asterids</taxon>
        <taxon>lamiids</taxon>
        <taxon>Solanales</taxon>
        <taxon>Solanaceae</taxon>
        <taxon>Solanoideae</taxon>
        <taxon>Solaneae</taxon>
        <taxon>Solanum</taxon>
    </lineage>
</organism>
<reference evidence="1 2" key="1">
    <citation type="submission" date="2020-09" db="EMBL/GenBank/DDBJ databases">
        <title>De no assembly of potato wild relative species, Solanum commersonii.</title>
        <authorList>
            <person name="Cho K."/>
        </authorList>
    </citation>
    <scope>NUCLEOTIDE SEQUENCE [LARGE SCALE GENOMIC DNA]</scope>
    <source>
        <strain evidence="1">LZ3.2</strain>
        <tissue evidence="1">Leaf</tissue>
    </source>
</reference>
<sequence>MLNVKFGSVTFGKKPERTSSCSSNADGIHRKAFELILSASLIWHAKDIQRLANWFIEFVCNYFFCASD</sequence>
<evidence type="ECO:0000313" key="2">
    <source>
        <dbReference type="Proteomes" id="UP000824120"/>
    </source>
</evidence>
<name>A0A9J5XDA8_SOLCO</name>
<keyword evidence="2" id="KW-1185">Reference proteome</keyword>
<dbReference type="AlphaFoldDB" id="A0A9J5XDA8"/>
<dbReference type="EMBL" id="JACXVP010000009">
    <property type="protein sequence ID" value="KAG5586371.1"/>
    <property type="molecule type" value="Genomic_DNA"/>
</dbReference>
<protein>
    <submittedName>
        <fullName evidence="1">Uncharacterized protein</fullName>
    </submittedName>
</protein>
<comment type="caution">
    <text evidence="1">The sequence shown here is derived from an EMBL/GenBank/DDBJ whole genome shotgun (WGS) entry which is preliminary data.</text>
</comment>
<evidence type="ECO:0000313" key="1">
    <source>
        <dbReference type="EMBL" id="KAG5586371.1"/>
    </source>
</evidence>
<gene>
    <name evidence="1" type="ORF">H5410_046805</name>
</gene>
<proteinExistence type="predicted"/>
<dbReference type="Proteomes" id="UP000824120">
    <property type="component" value="Chromosome 9"/>
</dbReference>